<dbReference type="InterPro" id="IPR000014">
    <property type="entry name" value="PAS"/>
</dbReference>
<evidence type="ECO:0000259" key="7">
    <source>
        <dbReference type="PROSITE" id="PS50112"/>
    </source>
</evidence>
<dbReference type="InterPro" id="IPR027417">
    <property type="entry name" value="P-loop_NTPase"/>
</dbReference>
<dbReference type="SUPFAM" id="SSF52540">
    <property type="entry name" value="P-loop containing nucleoside triphosphate hydrolases"/>
    <property type="match status" value="1"/>
</dbReference>
<dbReference type="PROSITE" id="PS00676">
    <property type="entry name" value="SIGMA54_INTERACT_2"/>
    <property type="match status" value="1"/>
</dbReference>
<dbReference type="SMART" id="SM00382">
    <property type="entry name" value="AAA"/>
    <property type="match status" value="1"/>
</dbReference>
<dbReference type="Pfam" id="PF02954">
    <property type="entry name" value="HTH_8"/>
    <property type="match status" value="1"/>
</dbReference>
<dbReference type="HOGENOM" id="CLU_000445_8_1_9"/>
<dbReference type="InterPro" id="IPR035965">
    <property type="entry name" value="PAS-like_dom_sf"/>
</dbReference>
<dbReference type="PROSITE" id="PS50112">
    <property type="entry name" value="PAS"/>
    <property type="match status" value="1"/>
</dbReference>
<name>I4D4X5_DESAJ</name>
<dbReference type="CDD" id="cd00009">
    <property type="entry name" value="AAA"/>
    <property type="match status" value="1"/>
</dbReference>
<evidence type="ECO:0000256" key="4">
    <source>
        <dbReference type="ARBA" id="ARBA00023125"/>
    </source>
</evidence>
<gene>
    <name evidence="8" type="ordered locus">Desaci_1872</name>
</gene>
<evidence type="ECO:0000256" key="5">
    <source>
        <dbReference type="ARBA" id="ARBA00023163"/>
    </source>
</evidence>
<evidence type="ECO:0000256" key="3">
    <source>
        <dbReference type="ARBA" id="ARBA00023015"/>
    </source>
</evidence>
<protein>
    <submittedName>
        <fullName evidence="8">PAS domain S-box</fullName>
    </submittedName>
</protein>
<dbReference type="GO" id="GO:0043565">
    <property type="term" value="F:sequence-specific DNA binding"/>
    <property type="evidence" value="ECO:0007669"/>
    <property type="project" value="InterPro"/>
</dbReference>
<dbReference type="PROSITE" id="PS50045">
    <property type="entry name" value="SIGMA54_INTERACT_4"/>
    <property type="match status" value="1"/>
</dbReference>
<evidence type="ECO:0000256" key="2">
    <source>
        <dbReference type="ARBA" id="ARBA00022840"/>
    </source>
</evidence>
<dbReference type="Pfam" id="PF08448">
    <property type="entry name" value="PAS_4"/>
    <property type="match status" value="1"/>
</dbReference>
<keyword evidence="9" id="KW-1185">Reference proteome</keyword>
<sequence>MNEVSLMMILDQLDEGVHVVDLEGNTIYYNRAMGRIEGLDPKDVLGQSLLRNFPSLSKETSTLWYVLQTRNPLVQVSQTYLNPRGEKITSVNNTYPLYVQGEFVGAFEVTRDLSRVARLTEQVVQLQSELHPPLRNQAKKKSSFYSFDDIVTQSESMLVLLAKAKRAANTGISVLITGETGTGKEMVAQSIHTYSSRADGPFIAQNCAALPESLLEGILFGTVRGSFTGAVDRPGLFEQAQGGTLLLDEIDSMGLNLQAKLLRVLQEGRIRRLGDLREKEIDVRILATTNKPTEESIRQGLIRTDLYYRINVLETALPPLRERKEDIELLIQHFLRQMADKHQRSVPTLNFDVLLTLKNHDWPGNVRELAHVIEAGVVMAEQEFGVNELPNYLQAKAPTLKRRKGKEKKSTLTLQECLRELEERMIRVALEKTEGNLTKASEQLGISRQLLQYKLRSIDYKKIQGGIK</sequence>
<dbReference type="PROSITE" id="PS00675">
    <property type="entry name" value="SIGMA54_INTERACT_1"/>
    <property type="match status" value="1"/>
</dbReference>
<dbReference type="InterPro" id="IPR025944">
    <property type="entry name" value="Sigma_54_int_dom_CS"/>
</dbReference>
<dbReference type="Proteomes" id="UP000002892">
    <property type="component" value="Chromosome"/>
</dbReference>
<keyword evidence="3" id="KW-0805">Transcription regulation</keyword>
<dbReference type="InterPro" id="IPR009057">
    <property type="entry name" value="Homeodomain-like_sf"/>
</dbReference>
<dbReference type="GO" id="GO:0005524">
    <property type="term" value="F:ATP binding"/>
    <property type="evidence" value="ECO:0007669"/>
    <property type="project" value="UniProtKB-KW"/>
</dbReference>
<dbReference type="InterPro" id="IPR013656">
    <property type="entry name" value="PAS_4"/>
</dbReference>
<dbReference type="SUPFAM" id="SSF46689">
    <property type="entry name" value="Homeodomain-like"/>
    <property type="match status" value="1"/>
</dbReference>
<dbReference type="eggNOG" id="COG3829">
    <property type="taxonomic scope" value="Bacteria"/>
</dbReference>
<dbReference type="InterPro" id="IPR025943">
    <property type="entry name" value="Sigma_54_int_dom_ATP-bd_2"/>
</dbReference>
<dbReference type="EMBL" id="CP003639">
    <property type="protein sequence ID" value="AFM40849.1"/>
    <property type="molecule type" value="Genomic_DNA"/>
</dbReference>
<reference evidence="8 9" key="1">
    <citation type="journal article" date="2012" name="J. Bacteriol.">
        <title>Complete genome sequences of Desulfosporosinus orientis DSM765T, Desulfosporosinus youngiae DSM17734T, Desulfosporosinus meridiei DSM13257T, and Desulfosporosinus acidiphilus DSM22704T.</title>
        <authorList>
            <person name="Pester M."/>
            <person name="Brambilla E."/>
            <person name="Alazard D."/>
            <person name="Rattei T."/>
            <person name="Weinmaier T."/>
            <person name="Han J."/>
            <person name="Lucas S."/>
            <person name="Lapidus A."/>
            <person name="Cheng J.F."/>
            <person name="Goodwin L."/>
            <person name="Pitluck S."/>
            <person name="Peters L."/>
            <person name="Ovchinnikova G."/>
            <person name="Teshima H."/>
            <person name="Detter J.C."/>
            <person name="Han C.S."/>
            <person name="Tapia R."/>
            <person name="Land M.L."/>
            <person name="Hauser L."/>
            <person name="Kyrpides N.C."/>
            <person name="Ivanova N.N."/>
            <person name="Pagani I."/>
            <person name="Huntmann M."/>
            <person name="Wei C.L."/>
            <person name="Davenport K.W."/>
            <person name="Daligault H."/>
            <person name="Chain P.S."/>
            <person name="Chen A."/>
            <person name="Mavromatis K."/>
            <person name="Markowitz V."/>
            <person name="Szeto E."/>
            <person name="Mikhailova N."/>
            <person name="Pati A."/>
            <person name="Wagner M."/>
            <person name="Woyke T."/>
            <person name="Ollivier B."/>
            <person name="Klenk H.P."/>
            <person name="Spring S."/>
            <person name="Loy A."/>
        </authorList>
    </citation>
    <scope>NUCLEOTIDE SEQUENCE [LARGE SCALE GENOMIC DNA]</scope>
    <source>
        <strain evidence="9">DSM 22704 / JCM 16185 / SJ4</strain>
    </source>
</reference>
<dbReference type="Gene3D" id="1.10.8.60">
    <property type="match status" value="1"/>
</dbReference>
<keyword evidence="5" id="KW-0804">Transcription</keyword>
<dbReference type="NCBIfam" id="TIGR00229">
    <property type="entry name" value="sensory_box"/>
    <property type="match status" value="1"/>
</dbReference>
<dbReference type="SUPFAM" id="SSF55785">
    <property type="entry name" value="PYP-like sensor domain (PAS domain)"/>
    <property type="match status" value="1"/>
</dbReference>
<evidence type="ECO:0000313" key="9">
    <source>
        <dbReference type="Proteomes" id="UP000002892"/>
    </source>
</evidence>
<dbReference type="FunFam" id="3.40.50.300:FF:000006">
    <property type="entry name" value="DNA-binding transcriptional regulator NtrC"/>
    <property type="match status" value="1"/>
</dbReference>
<dbReference type="RefSeq" id="WP_014826855.1">
    <property type="nucleotide sequence ID" value="NC_018068.1"/>
</dbReference>
<dbReference type="SMART" id="SM00091">
    <property type="entry name" value="PAS"/>
    <property type="match status" value="1"/>
</dbReference>
<dbReference type="PANTHER" id="PTHR32071">
    <property type="entry name" value="TRANSCRIPTIONAL REGULATORY PROTEIN"/>
    <property type="match status" value="1"/>
</dbReference>
<dbReference type="InterPro" id="IPR002078">
    <property type="entry name" value="Sigma_54_int"/>
</dbReference>
<keyword evidence="2" id="KW-0067">ATP-binding</keyword>
<dbReference type="GO" id="GO:0006355">
    <property type="term" value="P:regulation of DNA-templated transcription"/>
    <property type="evidence" value="ECO:0007669"/>
    <property type="project" value="InterPro"/>
</dbReference>
<dbReference type="PANTHER" id="PTHR32071:SF74">
    <property type="entry name" value="TRANSCRIPTIONAL ACTIVATOR ROCR"/>
    <property type="match status" value="1"/>
</dbReference>
<dbReference type="InterPro" id="IPR003593">
    <property type="entry name" value="AAA+_ATPase"/>
</dbReference>
<dbReference type="CDD" id="cd00130">
    <property type="entry name" value="PAS"/>
    <property type="match status" value="1"/>
</dbReference>
<organism evidence="8 9">
    <name type="scientific">Desulfosporosinus acidiphilus (strain DSM 22704 / JCM 16185 / SJ4)</name>
    <dbReference type="NCBI Taxonomy" id="646529"/>
    <lineage>
        <taxon>Bacteria</taxon>
        <taxon>Bacillati</taxon>
        <taxon>Bacillota</taxon>
        <taxon>Clostridia</taxon>
        <taxon>Eubacteriales</taxon>
        <taxon>Desulfitobacteriaceae</taxon>
        <taxon>Desulfosporosinus</taxon>
    </lineage>
</organism>
<keyword evidence="4" id="KW-0238">DNA-binding</keyword>
<dbReference type="PRINTS" id="PR01590">
    <property type="entry name" value="HTHFIS"/>
</dbReference>
<dbReference type="InterPro" id="IPR002197">
    <property type="entry name" value="HTH_Fis"/>
</dbReference>
<dbReference type="InterPro" id="IPR025662">
    <property type="entry name" value="Sigma_54_int_dom_ATP-bd_1"/>
</dbReference>
<feature type="domain" description="PAS" evidence="7">
    <location>
        <begin position="2"/>
        <end position="53"/>
    </location>
</feature>
<evidence type="ECO:0000256" key="1">
    <source>
        <dbReference type="ARBA" id="ARBA00022741"/>
    </source>
</evidence>
<dbReference type="Gene3D" id="3.40.50.300">
    <property type="entry name" value="P-loop containing nucleotide triphosphate hydrolases"/>
    <property type="match status" value="1"/>
</dbReference>
<evidence type="ECO:0000259" key="6">
    <source>
        <dbReference type="PROSITE" id="PS50045"/>
    </source>
</evidence>
<keyword evidence="1" id="KW-0547">Nucleotide-binding</keyword>
<dbReference type="InterPro" id="IPR058031">
    <property type="entry name" value="AAA_lid_NorR"/>
</dbReference>
<dbReference type="OrthoDB" id="1672812at2"/>
<dbReference type="Pfam" id="PF25601">
    <property type="entry name" value="AAA_lid_14"/>
    <property type="match status" value="1"/>
</dbReference>
<dbReference type="AlphaFoldDB" id="I4D4X5"/>
<dbReference type="KEGG" id="dai:Desaci_1872"/>
<dbReference type="Gene3D" id="1.10.10.60">
    <property type="entry name" value="Homeodomain-like"/>
    <property type="match status" value="1"/>
</dbReference>
<proteinExistence type="predicted"/>
<dbReference type="STRING" id="646529.Desaci_1872"/>
<evidence type="ECO:0000313" key="8">
    <source>
        <dbReference type="EMBL" id="AFM40849.1"/>
    </source>
</evidence>
<dbReference type="PROSITE" id="PS00688">
    <property type="entry name" value="SIGMA54_INTERACT_3"/>
    <property type="match status" value="1"/>
</dbReference>
<dbReference type="Pfam" id="PF00158">
    <property type="entry name" value="Sigma54_activat"/>
    <property type="match status" value="1"/>
</dbReference>
<accession>I4D4X5</accession>
<dbReference type="Gene3D" id="3.30.450.20">
    <property type="entry name" value="PAS domain"/>
    <property type="match status" value="1"/>
</dbReference>
<feature type="domain" description="Sigma-54 factor interaction" evidence="6">
    <location>
        <begin position="150"/>
        <end position="378"/>
    </location>
</feature>